<dbReference type="EMBL" id="JACYHB010000014">
    <property type="protein sequence ID" value="MBD8080290.1"/>
    <property type="molecule type" value="Genomic_DNA"/>
</dbReference>
<dbReference type="InterPro" id="IPR023198">
    <property type="entry name" value="PGP-like_dom2"/>
</dbReference>
<evidence type="ECO:0000313" key="1">
    <source>
        <dbReference type="EMBL" id="MBD8080290.1"/>
    </source>
</evidence>
<dbReference type="InterPro" id="IPR050155">
    <property type="entry name" value="HAD-like_hydrolase_sf"/>
</dbReference>
<keyword evidence="2" id="KW-1185">Reference proteome</keyword>
<dbReference type="GO" id="GO:0004713">
    <property type="term" value="F:protein tyrosine kinase activity"/>
    <property type="evidence" value="ECO:0007669"/>
    <property type="project" value="TreeGrafter"/>
</dbReference>
<dbReference type="InterPro" id="IPR041492">
    <property type="entry name" value="HAD_2"/>
</dbReference>
<dbReference type="SFLD" id="SFLDG01129">
    <property type="entry name" value="C1.5:_HAD__Beta-PGM__Phosphata"/>
    <property type="match status" value="1"/>
</dbReference>
<dbReference type="SFLD" id="SFLDS00003">
    <property type="entry name" value="Haloacid_Dehalogenase"/>
    <property type="match status" value="1"/>
</dbReference>
<comment type="caution">
    <text evidence="1">The sequence shown here is derived from an EMBL/GenBank/DDBJ whole genome shotgun (WGS) entry which is preliminary data.</text>
</comment>
<dbReference type="Pfam" id="PF13419">
    <property type="entry name" value="HAD_2"/>
    <property type="match status" value="1"/>
</dbReference>
<dbReference type="InterPro" id="IPR036412">
    <property type="entry name" value="HAD-like_sf"/>
</dbReference>
<reference evidence="1" key="2">
    <citation type="submission" date="2020-09" db="EMBL/GenBank/DDBJ databases">
        <authorList>
            <person name="Yu Y."/>
        </authorList>
    </citation>
    <scope>NUCLEOTIDE SEQUENCE</scope>
    <source>
        <strain evidence="1">KCTC 49039</strain>
    </source>
</reference>
<organism evidence="1 2">
    <name type="scientific">Cellulosimicrobium arenosum</name>
    <dbReference type="NCBI Taxonomy" id="2708133"/>
    <lineage>
        <taxon>Bacteria</taxon>
        <taxon>Bacillati</taxon>
        <taxon>Actinomycetota</taxon>
        <taxon>Actinomycetes</taxon>
        <taxon>Micrococcales</taxon>
        <taxon>Promicromonosporaceae</taxon>
        <taxon>Cellulosimicrobium</taxon>
    </lineage>
</organism>
<dbReference type="AlphaFoldDB" id="A0A927J289"/>
<dbReference type="Gene3D" id="1.10.150.240">
    <property type="entry name" value="Putative phosphatase, domain 2"/>
    <property type="match status" value="1"/>
</dbReference>
<proteinExistence type="predicted"/>
<protein>
    <submittedName>
        <fullName evidence="1">HAD hydrolase-like protein</fullName>
    </submittedName>
</protein>
<reference evidence="1" key="1">
    <citation type="journal article" date="2018" name="Curr. Microbiol.">
        <title>Cellulosimicrobium arenosum sp. nov., Isolated from Marine Sediment Sand.</title>
        <authorList>
            <person name="Oh M."/>
            <person name="Kim J.H."/>
            <person name="Yoon J.H."/>
            <person name="Schumann P."/>
            <person name="Kim W."/>
        </authorList>
    </citation>
    <scope>NUCLEOTIDE SEQUENCE</scope>
    <source>
        <strain evidence="1">KCTC 49039</strain>
    </source>
</reference>
<dbReference type="InterPro" id="IPR023214">
    <property type="entry name" value="HAD_sf"/>
</dbReference>
<dbReference type="GO" id="GO:0016787">
    <property type="term" value="F:hydrolase activity"/>
    <property type="evidence" value="ECO:0007669"/>
    <property type="project" value="UniProtKB-KW"/>
</dbReference>
<dbReference type="SUPFAM" id="SSF56784">
    <property type="entry name" value="HAD-like"/>
    <property type="match status" value="1"/>
</dbReference>
<dbReference type="PANTHER" id="PTHR43434:SF20">
    <property type="entry name" value="5'-NUCLEOTIDASE"/>
    <property type="match status" value="1"/>
</dbReference>
<evidence type="ECO:0000313" key="2">
    <source>
        <dbReference type="Proteomes" id="UP000610846"/>
    </source>
</evidence>
<accession>A0A927J289</accession>
<dbReference type="PANTHER" id="PTHR43434">
    <property type="entry name" value="PHOSPHOGLYCOLATE PHOSPHATASE"/>
    <property type="match status" value="1"/>
</dbReference>
<dbReference type="Proteomes" id="UP000610846">
    <property type="component" value="Unassembled WGS sequence"/>
</dbReference>
<keyword evidence="1" id="KW-0378">Hydrolase</keyword>
<name>A0A927J289_9MICO</name>
<dbReference type="GO" id="GO:0005829">
    <property type="term" value="C:cytosol"/>
    <property type="evidence" value="ECO:0007669"/>
    <property type="project" value="TreeGrafter"/>
</dbReference>
<gene>
    <name evidence="1" type="ORF">IF651_14635</name>
</gene>
<dbReference type="Gene3D" id="3.40.50.1000">
    <property type="entry name" value="HAD superfamily/HAD-like"/>
    <property type="match status" value="1"/>
</dbReference>
<sequence>MAGVTAPPPPPFPRRTSAAGDDLVLLDLDGTLADSAPGIVASVRHAYAALGLAVPPDDVLRGFIGPPLDDTFPRHGVPADQVGAAVGAYREVYAAGNLYDNALFPGIPACLTALRGAGLRLALATSKPEPMARRIAVHLGIDAYLERGLDDVFGATLDGTRRSKGDVIAHALTTLGSRGVTPDAAHIVMVGDREHDVHGAAGHQIACVGVAWGYAEPGELERAGAIAVVADPAELVAVLGRRATSRRSDA</sequence>